<dbReference type="InterPro" id="IPR003833">
    <property type="entry name" value="CT_C_D"/>
</dbReference>
<name>A0ABU2HRR4_9RHOB</name>
<dbReference type="SUPFAM" id="SSF50891">
    <property type="entry name" value="Cyclophilin-like"/>
    <property type="match status" value="2"/>
</dbReference>
<protein>
    <submittedName>
        <fullName evidence="6">Urea amidolyase family protein</fullName>
    </submittedName>
</protein>
<dbReference type="SUPFAM" id="SSF160467">
    <property type="entry name" value="PH0987 N-terminal domain-like"/>
    <property type="match status" value="1"/>
</dbReference>
<organism evidence="6 7">
    <name type="scientific">Paracoccus aurantius</name>
    <dbReference type="NCBI Taxonomy" id="3073814"/>
    <lineage>
        <taxon>Bacteria</taxon>
        <taxon>Pseudomonadati</taxon>
        <taxon>Pseudomonadota</taxon>
        <taxon>Alphaproteobacteria</taxon>
        <taxon>Rhodobacterales</taxon>
        <taxon>Paracoccaceae</taxon>
        <taxon>Paracoccus</taxon>
    </lineage>
</organism>
<gene>
    <name evidence="6" type="ORF">RGQ15_09175</name>
</gene>
<feature type="domain" description="Carboxyltransferase" evidence="5">
    <location>
        <begin position="245"/>
        <end position="518"/>
    </location>
</feature>
<dbReference type="PANTHER" id="PTHR43309">
    <property type="entry name" value="5-OXOPROLINASE SUBUNIT C"/>
    <property type="match status" value="1"/>
</dbReference>
<dbReference type="Pfam" id="PF02626">
    <property type="entry name" value="CT_A_B"/>
    <property type="match status" value="1"/>
</dbReference>
<dbReference type="PANTHER" id="PTHR43309:SF3">
    <property type="entry name" value="5-OXOPROLINASE SUBUNIT C"/>
    <property type="match status" value="1"/>
</dbReference>
<evidence type="ECO:0000259" key="4">
    <source>
        <dbReference type="SMART" id="SM00796"/>
    </source>
</evidence>
<feature type="domain" description="Carboxyltransferase" evidence="4">
    <location>
        <begin position="1"/>
        <end position="194"/>
    </location>
</feature>
<accession>A0ABU2HRR4</accession>
<dbReference type="InterPro" id="IPR029000">
    <property type="entry name" value="Cyclophilin-like_dom_sf"/>
</dbReference>
<dbReference type="RefSeq" id="WP_311159904.1">
    <property type="nucleotide sequence ID" value="NZ_JAVQLW010000001.1"/>
</dbReference>
<dbReference type="Gene3D" id="2.40.100.10">
    <property type="entry name" value="Cyclophilin-like"/>
    <property type="match status" value="2"/>
</dbReference>
<reference evidence="7" key="1">
    <citation type="submission" date="2023-07" db="EMBL/GenBank/DDBJ databases">
        <title>Paracoccus sp. MBLB3053 whole genome sequence.</title>
        <authorList>
            <person name="Hwang C.Y."/>
            <person name="Cho E.-S."/>
            <person name="Seo M.-J."/>
        </authorList>
    </citation>
    <scope>NUCLEOTIDE SEQUENCE [LARGE SCALE GENOMIC DNA]</scope>
    <source>
        <strain evidence="7">MBLB3053</strain>
    </source>
</reference>
<keyword evidence="2" id="KW-0378">Hydrolase</keyword>
<dbReference type="InterPro" id="IPR052708">
    <property type="entry name" value="PxpC"/>
</dbReference>
<evidence type="ECO:0000256" key="1">
    <source>
        <dbReference type="ARBA" id="ARBA00022741"/>
    </source>
</evidence>
<dbReference type="Gene3D" id="3.30.1360.40">
    <property type="match status" value="1"/>
</dbReference>
<dbReference type="Proteomes" id="UP001269144">
    <property type="component" value="Unassembled WGS sequence"/>
</dbReference>
<dbReference type="EMBL" id="JAVQLW010000001">
    <property type="protein sequence ID" value="MDS9467736.1"/>
    <property type="molecule type" value="Genomic_DNA"/>
</dbReference>
<dbReference type="InterPro" id="IPR003778">
    <property type="entry name" value="CT_A_B"/>
</dbReference>
<evidence type="ECO:0000313" key="7">
    <source>
        <dbReference type="Proteomes" id="UP001269144"/>
    </source>
</evidence>
<dbReference type="SMART" id="SM00797">
    <property type="entry name" value="AHS2"/>
    <property type="match status" value="1"/>
</dbReference>
<dbReference type="SMART" id="SM00796">
    <property type="entry name" value="AHS1"/>
    <property type="match status" value="1"/>
</dbReference>
<sequence length="518" mass="53876">MKFLPVGPRTILVELADLDETLALFDALLADPVEGVAEIVPAARTLMIRMAPGYGADAILAGQVARRKPAPGTVREDGPLETVEIPVTYEGEDLDEVARHMGLSVAEVVAAHQATTWQVAFCGFAPGFAYMTCDDARFDLPRRAAPRTRIPAGSVALAGRFCGIYPQETPGGWQLIGTTKVPMWDLSRDPPALLRPGIRARFVEGAAEIHPSAALPAQVTEPVLKVVSTAYPILFQDEGRPGQGGQGVSASGALDMGALHRANRAVGNPSNSAALEITLGPVKLRAECAVTLALSGAATASVAGTTVPAGAAFAMDAGDELVILPPAAGMRSYLALRGGFQIEPVLGSASTDTLAFVGPDALSAGAALGLAGLPAGAVAEPQDQPALPKSGDLVELPVTLGPRADWFTPEMVRHFLTQEWLVTPQSSRVGIRLEGAQPMTREDATELPSEGTETGAIQIPHSGQPVLFLADHPLTGGYPVIATLLPSALDLAGQIPPGARIRFTADQDFTPITPARPA</sequence>
<keyword evidence="1" id="KW-0547">Nucleotide-binding</keyword>
<evidence type="ECO:0000256" key="2">
    <source>
        <dbReference type="ARBA" id="ARBA00022801"/>
    </source>
</evidence>
<evidence type="ECO:0000259" key="5">
    <source>
        <dbReference type="SMART" id="SM00797"/>
    </source>
</evidence>
<comment type="caution">
    <text evidence="6">The sequence shown here is derived from an EMBL/GenBank/DDBJ whole genome shotgun (WGS) entry which is preliminary data.</text>
</comment>
<evidence type="ECO:0000313" key="6">
    <source>
        <dbReference type="EMBL" id="MDS9467736.1"/>
    </source>
</evidence>
<keyword evidence="3" id="KW-0067">ATP-binding</keyword>
<proteinExistence type="predicted"/>
<keyword evidence="7" id="KW-1185">Reference proteome</keyword>
<dbReference type="Pfam" id="PF02682">
    <property type="entry name" value="CT_C_D"/>
    <property type="match status" value="1"/>
</dbReference>
<evidence type="ECO:0000256" key="3">
    <source>
        <dbReference type="ARBA" id="ARBA00022840"/>
    </source>
</evidence>